<gene>
    <name evidence="1" type="ORF">FC695_36815</name>
</gene>
<protein>
    <submittedName>
        <fullName evidence="1">Uncharacterized protein</fullName>
    </submittedName>
</protein>
<name>A0A9X9A119_BACCE</name>
<evidence type="ECO:0000313" key="2">
    <source>
        <dbReference type="Proteomes" id="UP000308444"/>
    </source>
</evidence>
<dbReference type="Proteomes" id="UP000308444">
    <property type="component" value="Unassembled WGS sequence"/>
</dbReference>
<accession>A0A9X9A119</accession>
<dbReference type="EMBL" id="SZOH01003862">
    <property type="protein sequence ID" value="TKI88908.1"/>
    <property type="molecule type" value="Genomic_DNA"/>
</dbReference>
<dbReference type="AlphaFoldDB" id="A0A9X9A119"/>
<organism evidence="1 2">
    <name type="scientific">Bacillus cereus</name>
    <dbReference type="NCBI Taxonomy" id="1396"/>
    <lineage>
        <taxon>Bacteria</taxon>
        <taxon>Bacillati</taxon>
        <taxon>Bacillota</taxon>
        <taxon>Bacilli</taxon>
        <taxon>Bacillales</taxon>
        <taxon>Bacillaceae</taxon>
        <taxon>Bacillus</taxon>
        <taxon>Bacillus cereus group</taxon>
    </lineage>
</organism>
<reference evidence="1 2" key="1">
    <citation type="journal article" date="2019" name="Environ. Microbiol.">
        <title>An active ?-lactamase is a part of an orchestrated cell wall stress resistance network of Bacillus subtilis and related rhizosphere species.</title>
        <authorList>
            <person name="Bucher T."/>
            <person name="Keren-Paz A."/>
            <person name="Hausser J."/>
            <person name="Olender T."/>
            <person name="Cytryn E."/>
            <person name="Kolodkin-Gal I."/>
        </authorList>
    </citation>
    <scope>NUCLEOTIDE SEQUENCE [LARGE SCALE GENOMIC DNA]</scope>
    <source>
        <strain evidence="1 2">I32</strain>
    </source>
</reference>
<sequence length="64" mass="7312">PFVINEKGEVFVDYRIDLYDALKKNEGQFTEGEDIRNILSKGSPFVPAYSLPYTVKDGEPIFLK</sequence>
<comment type="caution">
    <text evidence="1">The sequence shown here is derived from an EMBL/GenBank/DDBJ whole genome shotgun (WGS) entry which is preliminary data.</text>
</comment>
<proteinExistence type="predicted"/>
<evidence type="ECO:0000313" key="1">
    <source>
        <dbReference type="EMBL" id="TKI88908.1"/>
    </source>
</evidence>
<feature type="non-terminal residue" evidence="1">
    <location>
        <position position="1"/>
    </location>
</feature>